<dbReference type="PANTHER" id="PTHR47129:SF1">
    <property type="entry name" value="NMRA-LIKE DOMAIN-CONTAINING PROTEIN"/>
    <property type="match status" value="1"/>
</dbReference>
<gene>
    <name evidence="2" type="ORF">HLUCCX10_15365</name>
</gene>
<dbReference type="Pfam" id="PF05368">
    <property type="entry name" value="NmrA"/>
    <property type="match status" value="1"/>
</dbReference>
<dbReference type="InterPro" id="IPR052718">
    <property type="entry name" value="NmrA-type_oxidoreductase"/>
</dbReference>
<dbReference type="EMBL" id="LJXT01000123">
    <property type="protein sequence ID" value="KPQ11298.1"/>
    <property type="molecule type" value="Genomic_DNA"/>
</dbReference>
<feature type="domain" description="NmrA-like" evidence="1">
    <location>
        <begin position="2"/>
        <end position="260"/>
    </location>
</feature>
<dbReference type="eggNOG" id="COG0702">
    <property type="taxonomic scope" value="Bacteria"/>
</dbReference>
<name>A0A0N8KEG8_9BACT</name>
<dbReference type="Gene3D" id="3.40.50.720">
    <property type="entry name" value="NAD(P)-binding Rossmann-like Domain"/>
    <property type="match status" value="1"/>
</dbReference>
<proteinExistence type="predicted"/>
<dbReference type="Gene3D" id="3.90.25.10">
    <property type="entry name" value="UDP-galactose 4-epimerase, domain 1"/>
    <property type="match status" value="1"/>
</dbReference>
<dbReference type="STRING" id="1305737.GCA_000526355_01124"/>
<reference evidence="2 3" key="1">
    <citation type="submission" date="2015-09" db="EMBL/GenBank/DDBJ databases">
        <title>Identification and resolution of microdiversity through metagenomic sequencing of parallel consortia.</title>
        <authorList>
            <person name="Nelson W.C."/>
            <person name="Romine M.F."/>
            <person name="Lindemann S.R."/>
        </authorList>
    </citation>
    <scope>NUCLEOTIDE SEQUENCE [LARGE SCALE GENOMIC DNA]</scope>
    <source>
        <strain evidence="2">HL-49</strain>
    </source>
</reference>
<dbReference type="PANTHER" id="PTHR47129">
    <property type="entry name" value="QUINONE OXIDOREDUCTASE 2"/>
    <property type="match status" value="1"/>
</dbReference>
<protein>
    <submittedName>
        <fullName evidence="2">Putative nucleoside-diphosphate-sugar epimerase</fullName>
    </submittedName>
</protein>
<sequence length="285" mass="31675">MIAITGANGHLGSLIIDHLLQSISPGTILPIVRDQVKGLPFKKKGMEVRVANYADLRSYLKALEGVKVLIQISTTSVGEQGIKEEMNVVSAAKVNGVEHIIYTSSLAPSLNHQFQGATQAYSTESEIKLSQIPYTFFRNSLYMEVIPSLVDPTCLEKGILPYPAGNGRISFVSRADIAEAMAMVAIHPEEHKNQAYEITGNQSFTFSELADQLQKVKPRTFKYLDISIGEYHDTLRQYQIPEPTTEFLSSMAAGIQKDEFALVTNTLEELLERKPTMLHRYLKGL</sequence>
<comment type="caution">
    <text evidence="2">The sequence shown here is derived from an EMBL/GenBank/DDBJ whole genome shotgun (WGS) entry which is preliminary data.</text>
</comment>
<dbReference type="SUPFAM" id="SSF51735">
    <property type="entry name" value="NAD(P)-binding Rossmann-fold domains"/>
    <property type="match status" value="1"/>
</dbReference>
<accession>A0A0N8KEG8</accession>
<evidence type="ECO:0000313" key="2">
    <source>
        <dbReference type="EMBL" id="KPQ11298.1"/>
    </source>
</evidence>
<dbReference type="OrthoDB" id="9780595at2"/>
<dbReference type="AlphaFoldDB" id="A0A0N8KEG8"/>
<dbReference type="PATRIC" id="fig|1305737.6.peg.38"/>
<dbReference type="InterPro" id="IPR008030">
    <property type="entry name" value="NmrA-like"/>
</dbReference>
<dbReference type="Proteomes" id="UP000050421">
    <property type="component" value="Unassembled WGS sequence"/>
</dbReference>
<dbReference type="InterPro" id="IPR036291">
    <property type="entry name" value="NAD(P)-bd_dom_sf"/>
</dbReference>
<evidence type="ECO:0000259" key="1">
    <source>
        <dbReference type="Pfam" id="PF05368"/>
    </source>
</evidence>
<organism evidence="2 3">
    <name type="scientific">Algoriphagus marincola HL-49</name>
    <dbReference type="NCBI Taxonomy" id="1305737"/>
    <lineage>
        <taxon>Bacteria</taxon>
        <taxon>Pseudomonadati</taxon>
        <taxon>Bacteroidota</taxon>
        <taxon>Cytophagia</taxon>
        <taxon>Cytophagales</taxon>
        <taxon>Cyclobacteriaceae</taxon>
        <taxon>Algoriphagus</taxon>
    </lineage>
</organism>
<evidence type="ECO:0000313" key="3">
    <source>
        <dbReference type="Proteomes" id="UP000050421"/>
    </source>
</evidence>